<accession>A0A6S7BWK8</accession>
<dbReference type="AlphaFoldDB" id="A0A6S7BWK8"/>
<keyword evidence="2" id="KW-1185">Reference proteome</keyword>
<dbReference type="Proteomes" id="UP000494115">
    <property type="component" value="Unassembled WGS sequence"/>
</dbReference>
<protein>
    <submittedName>
        <fullName evidence="1">Uncharacterized protein</fullName>
    </submittedName>
</protein>
<name>A0A6S7BWK8_9BURK</name>
<evidence type="ECO:0000313" key="1">
    <source>
        <dbReference type="EMBL" id="CAB3801420.1"/>
    </source>
</evidence>
<evidence type="ECO:0000313" key="2">
    <source>
        <dbReference type="Proteomes" id="UP000494115"/>
    </source>
</evidence>
<dbReference type="EMBL" id="CADIKM010000042">
    <property type="protein sequence ID" value="CAB3801420.1"/>
    <property type="molecule type" value="Genomic_DNA"/>
</dbReference>
<reference evidence="1 2" key="1">
    <citation type="submission" date="2020-04" db="EMBL/GenBank/DDBJ databases">
        <authorList>
            <person name="De Canck E."/>
        </authorList>
    </citation>
    <scope>NUCLEOTIDE SEQUENCE [LARGE SCALE GENOMIC DNA]</scope>
    <source>
        <strain evidence="1 2">LMG 28138</strain>
    </source>
</reference>
<sequence length="62" mass="6814">MVPVALRMRSRDLPLPQALRYRARFVPHQGSSMFKQEVVYQVGASSAGDVAIADLVSAVIEQ</sequence>
<gene>
    <name evidence="1" type="ORF">LMG28138_05010</name>
</gene>
<organism evidence="1 2">
    <name type="scientific">Pararobbsia alpina</name>
    <dbReference type="NCBI Taxonomy" id="621374"/>
    <lineage>
        <taxon>Bacteria</taxon>
        <taxon>Pseudomonadati</taxon>
        <taxon>Pseudomonadota</taxon>
        <taxon>Betaproteobacteria</taxon>
        <taxon>Burkholderiales</taxon>
        <taxon>Burkholderiaceae</taxon>
        <taxon>Pararobbsia</taxon>
    </lineage>
</organism>
<proteinExistence type="predicted"/>